<dbReference type="InterPro" id="IPR001173">
    <property type="entry name" value="Glyco_trans_2-like"/>
</dbReference>
<dbReference type="PANTHER" id="PTHR22916">
    <property type="entry name" value="GLYCOSYLTRANSFERASE"/>
    <property type="match status" value="1"/>
</dbReference>
<dbReference type="Pfam" id="PF00535">
    <property type="entry name" value="Glycos_transf_2"/>
    <property type="match status" value="1"/>
</dbReference>
<dbReference type="AlphaFoldDB" id="A0A081BQS6"/>
<name>A0A081BQS6_9BACT</name>
<dbReference type="Proteomes" id="UP000030700">
    <property type="component" value="Unassembled WGS sequence"/>
</dbReference>
<reference evidence="2" key="1">
    <citation type="journal article" date="2015" name="PeerJ">
        <title>First genomic representation of candidate bacterial phylum KSB3 points to enhanced environmental sensing as a trigger of wastewater bulking.</title>
        <authorList>
            <person name="Sekiguchi Y."/>
            <person name="Ohashi A."/>
            <person name="Parks D.H."/>
            <person name="Yamauchi T."/>
            <person name="Tyson G.W."/>
            <person name="Hugenholtz P."/>
        </authorList>
    </citation>
    <scope>NUCLEOTIDE SEQUENCE [LARGE SCALE GENOMIC DNA]</scope>
</reference>
<gene>
    <name evidence="2" type="ORF">U14_05031</name>
</gene>
<keyword evidence="3" id="KW-1185">Reference proteome</keyword>
<dbReference type="Gene3D" id="3.90.550.10">
    <property type="entry name" value="Spore Coat Polysaccharide Biosynthesis Protein SpsA, Chain A"/>
    <property type="match status" value="1"/>
</dbReference>
<protein>
    <submittedName>
        <fullName evidence="2">Glycosyltransferase, putative teichoic acid biosynthesis protein</fullName>
    </submittedName>
</protein>
<keyword evidence="2" id="KW-0808">Transferase</keyword>
<dbReference type="PANTHER" id="PTHR22916:SF3">
    <property type="entry name" value="UDP-GLCNAC:BETAGAL BETA-1,3-N-ACETYLGLUCOSAMINYLTRANSFERASE-LIKE PROTEIN 1"/>
    <property type="match status" value="1"/>
</dbReference>
<dbReference type="GO" id="GO:0016758">
    <property type="term" value="F:hexosyltransferase activity"/>
    <property type="evidence" value="ECO:0007669"/>
    <property type="project" value="UniProtKB-ARBA"/>
</dbReference>
<dbReference type="PROSITE" id="PS51257">
    <property type="entry name" value="PROKAR_LIPOPROTEIN"/>
    <property type="match status" value="1"/>
</dbReference>
<dbReference type="SUPFAM" id="SSF53448">
    <property type="entry name" value="Nucleotide-diphospho-sugar transferases"/>
    <property type="match status" value="1"/>
</dbReference>
<dbReference type="EMBL" id="DF820460">
    <property type="protein sequence ID" value="GAK53757.1"/>
    <property type="molecule type" value="Genomic_DNA"/>
</dbReference>
<dbReference type="CDD" id="cd00761">
    <property type="entry name" value="Glyco_tranf_GTA_type"/>
    <property type="match status" value="1"/>
</dbReference>
<evidence type="ECO:0000313" key="3">
    <source>
        <dbReference type="Proteomes" id="UP000030700"/>
    </source>
</evidence>
<dbReference type="STRING" id="1499966.U14_05031"/>
<feature type="domain" description="Glycosyltransferase 2-like" evidence="1">
    <location>
        <begin position="8"/>
        <end position="137"/>
    </location>
</feature>
<dbReference type="HOGENOM" id="CLU_064280_0_0_0"/>
<accession>A0A081BQS6</accession>
<sequence length="262" mass="30836">MKSLLHTFVIVAYKESPYLEECICSLLAQTIQSCLLLSTSTPSTFVETLARKYDIPMVINTNRDGIAVDWSFAYEAADTPYVTLAHQDDRYFPEYTEQCLNAAQSYHDNLITFTDYYEQIGTRRRHSLLIPIKRMLLWPFSFRIALKSTKMKMICLLFGNPIPCPSVMYHKETIRAFEFSNDWQFNLDWDAWLRFAQRQGHFVYVKKPLIAHRLHQDSETSRLIRNQQRAREELLMLQRLWGKRWGAILAKFYQLGAIFNPA</sequence>
<evidence type="ECO:0000313" key="2">
    <source>
        <dbReference type="EMBL" id="GAK53757.1"/>
    </source>
</evidence>
<organism evidence="2">
    <name type="scientific">Candidatus Moduliflexus flocculans</name>
    <dbReference type="NCBI Taxonomy" id="1499966"/>
    <lineage>
        <taxon>Bacteria</taxon>
        <taxon>Candidatus Moduliflexota</taxon>
        <taxon>Candidatus Moduliflexia</taxon>
        <taxon>Candidatus Moduliflexales</taxon>
        <taxon>Candidatus Moduliflexaceae</taxon>
    </lineage>
</organism>
<evidence type="ECO:0000259" key="1">
    <source>
        <dbReference type="Pfam" id="PF00535"/>
    </source>
</evidence>
<proteinExistence type="predicted"/>
<dbReference type="InterPro" id="IPR029044">
    <property type="entry name" value="Nucleotide-diphossugar_trans"/>
</dbReference>